<reference evidence="1 2" key="1">
    <citation type="submission" date="2013-11" db="EMBL/GenBank/DDBJ databases">
        <title>Genome sequencing of Stegodyphus mimosarum.</title>
        <authorList>
            <person name="Bechsgaard J."/>
        </authorList>
    </citation>
    <scope>NUCLEOTIDE SEQUENCE [LARGE SCALE GENOMIC DNA]</scope>
</reference>
<dbReference type="OrthoDB" id="410404at2759"/>
<feature type="non-terminal residue" evidence="1">
    <location>
        <position position="38"/>
    </location>
</feature>
<keyword evidence="2" id="KW-1185">Reference proteome</keyword>
<dbReference type="Proteomes" id="UP000054359">
    <property type="component" value="Unassembled WGS sequence"/>
</dbReference>
<name>A0A087T314_STEMI</name>
<evidence type="ECO:0000313" key="2">
    <source>
        <dbReference type="Proteomes" id="UP000054359"/>
    </source>
</evidence>
<sequence>MTKITENKLLIFDRQILRKIFGAVCENGVWRSMYNHEI</sequence>
<proteinExistence type="predicted"/>
<dbReference type="AlphaFoldDB" id="A0A087T314"/>
<organism evidence="1 2">
    <name type="scientific">Stegodyphus mimosarum</name>
    <name type="common">African social velvet spider</name>
    <dbReference type="NCBI Taxonomy" id="407821"/>
    <lineage>
        <taxon>Eukaryota</taxon>
        <taxon>Metazoa</taxon>
        <taxon>Ecdysozoa</taxon>
        <taxon>Arthropoda</taxon>
        <taxon>Chelicerata</taxon>
        <taxon>Arachnida</taxon>
        <taxon>Araneae</taxon>
        <taxon>Araneomorphae</taxon>
        <taxon>Entelegynae</taxon>
        <taxon>Eresoidea</taxon>
        <taxon>Eresidae</taxon>
        <taxon>Stegodyphus</taxon>
    </lineage>
</organism>
<dbReference type="EMBL" id="KK113166">
    <property type="protein sequence ID" value="KFM59503.1"/>
    <property type="molecule type" value="Genomic_DNA"/>
</dbReference>
<accession>A0A087T314</accession>
<gene>
    <name evidence="1" type="ORF">X975_12996</name>
</gene>
<protein>
    <submittedName>
        <fullName evidence="1">Uncharacterized protein</fullName>
    </submittedName>
</protein>
<evidence type="ECO:0000313" key="1">
    <source>
        <dbReference type="EMBL" id="KFM59503.1"/>
    </source>
</evidence>